<proteinExistence type="predicted"/>
<reference evidence="2" key="1">
    <citation type="journal article" date="2014" name="Nat. Genet.">
        <title>Genome of the human hookworm Necator americanus.</title>
        <authorList>
            <person name="Tang Y.T."/>
            <person name="Gao X."/>
            <person name="Rosa B.A."/>
            <person name="Abubucker S."/>
            <person name="Hallsworth-Pepin K."/>
            <person name="Martin J."/>
            <person name="Tyagi R."/>
            <person name="Heizer E."/>
            <person name="Zhang X."/>
            <person name="Bhonagiri-Palsikar V."/>
            <person name="Minx P."/>
            <person name="Warren W.C."/>
            <person name="Wang Q."/>
            <person name="Zhan B."/>
            <person name="Hotez P.J."/>
            <person name="Sternberg P.W."/>
            <person name="Dougall A."/>
            <person name="Gaze S.T."/>
            <person name="Mulvenna J."/>
            <person name="Sotillo J."/>
            <person name="Ranganathan S."/>
            <person name="Rabelo E.M."/>
            <person name="Wilson R.K."/>
            <person name="Felgner P.L."/>
            <person name="Bethony J."/>
            <person name="Hawdon J.M."/>
            <person name="Gasser R.B."/>
            <person name="Loukas A."/>
            <person name="Mitreva M."/>
        </authorList>
    </citation>
    <scope>NUCLEOTIDE SEQUENCE [LARGE SCALE GENOMIC DNA]</scope>
</reference>
<feature type="non-terminal residue" evidence="1">
    <location>
        <position position="107"/>
    </location>
</feature>
<evidence type="ECO:0000313" key="2">
    <source>
        <dbReference type="Proteomes" id="UP000053676"/>
    </source>
</evidence>
<dbReference type="AlphaFoldDB" id="W2TBY5"/>
<organism evidence="1 2">
    <name type="scientific">Necator americanus</name>
    <name type="common">Human hookworm</name>
    <dbReference type="NCBI Taxonomy" id="51031"/>
    <lineage>
        <taxon>Eukaryota</taxon>
        <taxon>Metazoa</taxon>
        <taxon>Ecdysozoa</taxon>
        <taxon>Nematoda</taxon>
        <taxon>Chromadorea</taxon>
        <taxon>Rhabditida</taxon>
        <taxon>Rhabditina</taxon>
        <taxon>Rhabditomorpha</taxon>
        <taxon>Strongyloidea</taxon>
        <taxon>Ancylostomatidae</taxon>
        <taxon>Bunostominae</taxon>
        <taxon>Necator</taxon>
    </lineage>
</organism>
<feature type="non-terminal residue" evidence="1">
    <location>
        <position position="1"/>
    </location>
</feature>
<dbReference type="Proteomes" id="UP000053676">
    <property type="component" value="Unassembled WGS sequence"/>
</dbReference>
<protein>
    <submittedName>
        <fullName evidence="1">Uncharacterized protein</fullName>
    </submittedName>
</protein>
<name>W2TBY5_NECAM</name>
<accession>W2TBY5</accession>
<evidence type="ECO:0000313" key="1">
    <source>
        <dbReference type="EMBL" id="ETN79565.1"/>
    </source>
</evidence>
<dbReference type="KEGG" id="nai:NECAME_18102"/>
<keyword evidence="2" id="KW-1185">Reference proteome</keyword>
<gene>
    <name evidence="1" type="ORF">NECAME_18102</name>
</gene>
<sequence>AGKAQWAKMAVTATTVVTLMLKRTLSCHVKNAHRHHRDRQDILEIRDQEDEQELLARMEVQQNLVELDHLGHRAFVDLPVNTAHKDHLVTPGRCLTAPLKDHQEDQV</sequence>
<dbReference type="EMBL" id="KI659443">
    <property type="protein sequence ID" value="ETN79565.1"/>
    <property type="molecule type" value="Genomic_DNA"/>
</dbReference>